<dbReference type="GeneID" id="54577825"/>
<feature type="compositionally biased region" description="Basic and acidic residues" evidence="4">
    <location>
        <begin position="77"/>
        <end position="87"/>
    </location>
</feature>
<dbReference type="EMBL" id="ML987216">
    <property type="protein sequence ID" value="KAF2240604.1"/>
    <property type="molecule type" value="Genomic_DNA"/>
</dbReference>
<feature type="compositionally biased region" description="Basic and acidic residues" evidence="4">
    <location>
        <begin position="346"/>
        <end position="357"/>
    </location>
</feature>
<evidence type="ECO:0008006" key="7">
    <source>
        <dbReference type="Google" id="ProtNLM"/>
    </source>
</evidence>
<comment type="similarity">
    <text evidence="2">Belongs to the TLS1 family.</text>
</comment>
<evidence type="ECO:0000256" key="2">
    <source>
        <dbReference type="ARBA" id="ARBA00007643"/>
    </source>
</evidence>
<feature type="compositionally biased region" description="Basic and acidic residues" evidence="4">
    <location>
        <begin position="234"/>
        <end position="246"/>
    </location>
</feature>
<dbReference type="PANTHER" id="PTHR13486">
    <property type="entry name" value="TELOMERE LENGTH AND SILENCING PROTEIN 1 TLS1 FAMILY MEMBER"/>
    <property type="match status" value="1"/>
</dbReference>
<reference evidence="5" key="1">
    <citation type="journal article" date="2020" name="Stud. Mycol.">
        <title>101 Dothideomycetes genomes: a test case for predicting lifestyles and emergence of pathogens.</title>
        <authorList>
            <person name="Haridas S."/>
            <person name="Albert R."/>
            <person name="Binder M."/>
            <person name="Bloem J."/>
            <person name="Labutti K."/>
            <person name="Salamov A."/>
            <person name="Andreopoulos B."/>
            <person name="Baker S."/>
            <person name="Barry K."/>
            <person name="Bills G."/>
            <person name="Bluhm B."/>
            <person name="Cannon C."/>
            <person name="Castanera R."/>
            <person name="Culley D."/>
            <person name="Daum C."/>
            <person name="Ezra D."/>
            <person name="Gonzalez J."/>
            <person name="Henrissat B."/>
            <person name="Kuo A."/>
            <person name="Liang C."/>
            <person name="Lipzen A."/>
            <person name="Lutzoni F."/>
            <person name="Magnuson J."/>
            <person name="Mondo S."/>
            <person name="Nolan M."/>
            <person name="Ohm R."/>
            <person name="Pangilinan J."/>
            <person name="Park H.-J."/>
            <person name="Ramirez L."/>
            <person name="Alfaro M."/>
            <person name="Sun H."/>
            <person name="Tritt A."/>
            <person name="Yoshinaga Y."/>
            <person name="Zwiers L.-H."/>
            <person name="Turgeon B."/>
            <person name="Goodwin S."/>
            <person name="Spatafora J."/>
            <person name="Crous P."/>
            <person name="Grigoriev I."/>
        </authorList>
    </citation>
    <scope>NUCLEOTIDE SEQUENCE</scope>
    <source>
        <strain evidence="5">CBS 122368</strain>
    </source>
</reference>
<evidence type="ECO:0000256" key="1">
    <source>
        <dbReference type="ARBA" id="ARBA00004123"/>
    </source>
</evidence>
<evidence type="ECO:0000256" key="3">
    <source>
        <dbReference type="ARBA" id="ARBA00023242"/>
    </source>
</evidence>
<feature type="compositionally biased region" description="Basic and acidic residues" evidence="4">
    <location>
        <begin position="253"/>
        <end position="282"/>
    </location>
</feature>
<sequence length="357" mass="39710">MAATEDNSPEPAIRFKRRKIAHPKRVRLGDDAPTISTSQSPEVPIGGASPLQTPHEDDESAPNLKEILRNRRRPRDRLRETARKAEITKSQALAQADAPKQDVYSNRFVAQTGQVVDRDDKQMTEYIEARMAEKNYRLYGWPIPRHLEASVAALAPDLEPAAFTSAAQRKNVTPIIEGGEEKGASVGAEQSSRLAAGMGKLQEVDLGPDATTRNVQRTEAAWKRIEGGQLEAEPPGKVRLGRDGKPRRPPKRRNSEDIRRDQMVEAVLREAKLDYFEEDKPSDSPIPGEANNDDAMVERFRLEFLESVESSRQQRKPPQPPGIKGAKEAPKGPKLGGSKSARAKMRLQEEQAAKNKR</sequence>
<feature type="region of interest" description="Disordered" evidence="4">
    <location>
        <begin position="199"/>
        <end position="357"/>
    </location>
</feature>
<evidence type="ECO:0000313" key="5">
    <source>
        <dbReference type="EMBL" id="KAF2240604.1"/>
    </source>
</evidence>
<dbReference type="Proteomes" id="UP000800094">
    <property type="component" value="Unassembled WGS sequence"/>
</dbReference>
<keyword evidence="3" id="KW-0539">Nucleus</keyword>
<accession>A0A6A6HR17</accession>
<dbReference type="InterPro" id="IPR010756">
    <property type="entry name" value="Tls1-like"/>
</dbReference>
<gene>
    <name evidence="5" type="ORF">BU26DRAFT_442135</name>
</gene>
<keyword evidence="6" id="KW-1185">Reference proteome</keyword>
<comment type="subcellular location">
    <subcellularLocation>
        <location evidence="1">Nucleus</location>
    </subcellularLocation>
</comment>
<feature type="region of interest" description="Disordered" evidence="4">
    <location>
        <begin position="1"/>
        <end position="102"/>
    </location>
</feature>
<dbReference type="GO" id="GO:0005681">
    <property type="term" value="C:spliceosomal complex"/>
    <property type="evidence" value="ECO:0007669"/>
    <property type="project" value="TreeGrafter"/>
</dbReference>
<evidence type="ECO:0000313" key="6">
    <source>
        <dbReference type="Proteomes" id="UP000800094"/>
    </source>
</evidence>
<dbReference type="AlphaFoldDB" id="A0A6A6HR17"/>
<dbReference type="RefSeq" id="XP_033675608.1">
    <property type="nucleotide sequence ID" value="XM_033824495.1"/>
</dbReference>
<evidence type="ECO:0000256" key="4">
    <source>
        <dbReference type="SAM" id="MobiDB-lite"/>
    </source>
</evidence>
<dbReference type="Pfam" id="PF07052">
    <property type="entry name" value="Hep_59"/>
    <property type="match status" value="1"/>
</dbReference>
<dbReference type="PANTHER" id="PTHR13486:SF2">
    <property type="entry name" value="SPLICING FACTOR C9ORF78"/>
    <property type="match status" value="1"/>
</dbReference>
<feature type="compositionally biased region" description="Basic residues" evidence="4">
    <location>
        <begin position="14"/>
        <end position="26"/>
    </location>
</feature>
<dbReference type="GO" id="GO:0000398">
    <property type="term" value="P:mRNA splicing, via spliceosome"/>
    <property type="evidence" value="ECO:0007669"/>
    <property type="project" value="TreeGrafter"/>
</dbReference>
<protein>
    <recommendedName>
        <fullName evidence="7">Hepatocellular carcinoma-associated antigen 59-domain-containing protein</fullName>
    </recommendedName>
</protein>
<dbReference type="OrthoDB" id="5627at2759"/>
<name>A0A6A6HR17_9PLEO</name>
<proteinExistence type="inferred from homology"/>
<organism evidence="5 6">
    <name type="scientific">Trematosphaeria pertusa</name>
    <dbReference type="NCBI Taxonomy" id="390896"/>
    <lineage>
        <taxon>Eukaryota</taxon>
        <taxon>Fungi</taxon>
        <taxon>Dikarya</taxon>
        <taxon>Ascomycota</taxon>
        <taxon>Pezizomycotina</taxon>
        <taxon>Dothideomycetes</taxon>
        <taxon>Pleosporomycetidae</taxon>
        <taxon>Pleosporales</taxon>
        <taxon>Massarineae</taxon>
        <taxon>Trematosphaeriaceae</taxon>
        <taxon>Trematosphaeria</taxon>
    </lineage>
</organism>